<feature type="domain" description="SusD-like N-terminal" evidence="8">
    <location>
        <begin position="107"/>
        <end position="223"/>
    </location>
</feature>
<evidence type="ECO:0000256" key="1">
    <source>
        <dbReference type="ARBA" id="ARBA00004442"/>
    </source>
</evidence>
<dbReference type="Gene3D" id="1.25.40.390">
    <property type="match status" value="1"/>
</dbReference>
<evidence type="ECO:0000256" key="3">
    <source>
        <dbReference type="ARBA" id="ARBA00022729"/>
    </source>
</evidence>
<dbReference type="Pfam" id="PF14322">
    <property type="entry name" value="SusD-like_3"/>
    <property type="match status" value="1"/>
</dbReference>
<comment type="subcellular location">
    <subcellularLocation>
        <location evidence="1">Cell outer membrane</location>
    </subcellularLocation>
</comment>
<evidence type="ECO:0000256" key="4">
    <source>
        <dbReference type="ARBA" id="ARBA00023136"/>
    </source>
</evidence>
<comment type="caution">
    <text evidence="9">The sequence shown here is derived from an EMBL/GenBank/DDBJ whole genome shotgun (WGS) entry which is preliminary data.</text>
</comment>
<dbReference type="Proteomes" id="UP000324611">
    <property type="component" value="Unassembled WGS sequence"/>
</dbReference>
<evidence type="ECO:0000256" key="5">
    <source>
        <dbReference type="ARBA" id="ARBA00023237"/>
    </source>
</evidence>
<gene>
    <name evidence="9" type="ORF">F0L74_17800</name>
</gene>
<dbReference type="AlphaFoldDB" id="A0A5B2VSZ3"/>
<dbReference type="SUPFAM" id="SSF48452">
    <property type="entry name" value="TPR-like"/>
    <property type="match status" value="1"/>
</dbReference>
<name>A0A5B2VSZ3_9BACT</name>
<keyword evidence="4" id="KW-0472">Membrane</keyword>
<evidence type="ECO:0000313" key="9">
    <source>
        <dbReference type="EMBL" id="KAA2241728.1"/>
    </source>
</evidence>
<protein>
    <submittedName>
        <fullName evidence="9">RagB/SusD family nutrient uptake outer membrane protein</fullName>
    </submittedName>
</protein>
<evidence type="ECO:0000256" key="2">
    <source>
        <dbReference type="ARBA" id="ARBA00006275"/>
    </source>
</evidence>
<dbReference type="InterPro" id="IPR011990">
    <property type="entry name" value="TPR-like_helical_dom_sf"/>
</dbReference>
<dbReference type="PROSITE" id="PS51257">
    <property type="entry name" value="PROKAR_LIPOPROTEIN"/>
    <property type="match status" value="1"/>
</dbReference>
<evidence type="ECO:0000256" key="6">
    <source>
        <dbReference type="SAM" id="SignalP"/>
    </source>
</evidence>
<dbReference type="Pfam" id="PF07980">
    <property type="entry name" value="SusD_RagB"/>
    <property type="match status" value="1"/>
</dbReference>
<organism evidence="9 10">
    <name type="scientific">Chitinophaga agrisoli</name>
    <dbReference type="NCBI Taxonomy" id="2607653"/>
    <lineage>
        <taxon>Bacteria</taxon>
        <taxon>Pseudomonadati</taxon>
        <taxon>Bacteroidota</taxon>
        <taxon>Chitinophagia</taxon>
        <taxon>Chitinophagales</taxon>
        <taxon>Chitinophagaceae</taxon>
        <taxon>Chitinophaga</taxon>
    </lineage>
</organism>
<dbReference type="InterPro" id="IPR033985">
    <property type="entry name" value="SusD-like_N"/>
</dbReference>
<keyword evidence="10" id="KW-1185">Reference proteome</keyword>
<dbReference type="InterPro" id="IPR012944">
    <property type="entry name" value="SusD_RagB_dom"/>
</dbReference>
<evidence type="ECO:0000313" key="10">
    <source>
        <dbReference type="Proteomes" id="UP000324611"/>
    </source>
</evidence>
<evidence type="ECO:0000259" key="7">
    <source>
        <dbReference type="Pfam" id="PF07980"/>
    </source>
</evidence>
<feature type="chain" id="PRO_5022845713" evidence="6">
    <location>
        <begin position="19"/>
        <end position="614"/>
    </location>
</feature>
<keyword evidence="3 6" id="KW-0732">Signal</keyword>
<reference evidence="9 10" key="1">
    <citation type="submission" date="2019-09" db="EMBL/GenBank/DDBJ databases">
        <title>Chitinophaga ginsengihumi sp. nov., isolated from soil of ginseng rhizosphere.</title>
        <authorList>
            <person name="Lee J."/>
        </authorList>
    </citation>
    <scope>NUCLEOTIDE SEQUENCE [LARGE SCALE GENOMIC DNA]</scope>
    <source>
        <strain evidence="9 10">BN140078</strain>
    </source>
</reference>
<feature type="domain" description="RagB/SusD" evidence="7">
    <location>
        <begin position="297"/>
        <end position="613"/>
    </location>
</feature>
<dbReference type="GO" id="GO:0009279">
    <property type="term" value="C:cell outer membrane"/>
    <property type="evidence" value="ECO:0007669"/>
    <property type="project" value="UniProtKB-SubCell"/>
</dbReference>
<reference evidence="9 10" key="2">
    <citation type="submission" date="2019-09" db="EMBL/GenBank/DDBJ databases">
        <authorList>
            <person name="Jin C."/>
        </authorList>
    </citation>
    <scope>NUCLEOTIDE SEQUENCE [LARGE SCALE GENOMIC DNA]</scope>
    <source>
        <strain evidence="9 10">BN140078</strain>
    </source>
</reference>
<accession>A0A5B2VSZ3</accession>
<sequence>MKQLKYIITIAFAGLLLASCHKLDIAPLNLIQDKDVFANENGVTAYMATIYKALPIEDFYYRNEGGNGGNGFNRGWEQFYHPGALCGELVGPYGSTYDGAGGFGYWPYADIRTVNYLLENLPKNAANFPKEKIDQWLGEAHFCRAYFYFALVKRYGGIPIIRNVQNYPGQTLEELQVHRDKELDVWKFVASDLDSAYLLMPEKSVRARANRYVAAALKSRAMLYAGTIAKYGAANFVAGDARDQGYVGIPASEAAGFFKQAWDAAKLLEGHYSLYAKKLDDKEQNYVDVFLDQDSPENILVRDYSLTSNTAHSWDATMTCRYMTADGLSRAYPTLEFVERFAGQLPVVNTDGTPRRFNNTAELMQGVEPRLLATVYFPGASLRGLQFDTQRGIYEHFTGTAAAELGLNPPNGPFRHLSGTTNALWPDDNGKRIIGFTGISTNDDDRTRTGFYVRKYVDYKREQSQCGLYMSTQSWIDMRYAEVLLNRAEAAFEMGNTTDAVTVINQIRDRAGATPATAAITIDTIRNERCKELAFEKQYWWDLRRWRIADQVLDNTRFHALMPYYLYDEKKYIFLREIEPFQRSYTFEKKYYYEPLPGGELGKNPNLYPNNPNF</sequence>
<dbReference type="EMBL" id="VUOC01000003">
    <property type="protein sequence ID" value="KAA2241728.1"/>
    <property type="molecule type" value="Genomic_DNA"/>
</dbReference>
<evidence type="ECO:0000259" key="8">
    <source>
        <dbReference type="Pfam" id="PF14322"/>
    </source>
</evidence>
<proteinExistence type="inferred from homology"/>
<keyword evidence="5" id="KW-0998">Cell outer membrane</keyword>
<dbReference type="RefSeq" id="WP_149839235.1">
    <property type="nucleotide sequence ID" value="NZ_VUOC01000003.1"/>
</dbReference>
<feature type="signal peptide" evidence="6">
    <location>
        <begin position="1"/>
        <end position="18"/>
    </location>
</feature>
<comment type="similarity">
    <text evidence="2">Belongs to the SusD family.</text>
</comment>